<dbReference type="OrthoDB" id="6127868at2759"/>
<evidence type="ECO:0000313" key="5">
    <source>
        <dbReference type="EMBL" id="CAC5383643.1"/>
    </source>
</evidence>
<dbReference type="InterPro" id="IPR007110">
    <property type="entry name" value="Ig-like_dom"/>
</dbReference>
<accession>A0A6J8BIY0</accession>
<evidence type="ECO:0000256" key="2">
    <source>
        <dbReference type="SAM" id="Phobius"/>
    </source>
</evidence>
<feature type="domain" description="Ig-like" evidence="4">
    <location>
        <begin position="12"/>
        <end position="110"/>
    </location>
</feature>
<dbReference type="InterPro" id="IPR013783">
    <property type="entry name" value="Ig-like_fold"/>
</dbReference>
<dbReference type="Gene3D" id="2.60.40.10">
    <property type="entry name" value="Immunoglobulins"/>
    <property type="match status" value="1"/>
</dbReference>
<keyword evidence="6" id="KW-1185">Reference proteome</keyword>
<evidence type="ECO:0000313" key="6">
    <source>
        <dbReference type="Proteomes" id="UP000507470"/>
    </source>
</evidence>
<keyword evidence="2" id="KW-0812">Transmembrane</keyword>
<feature type="signal peptide" evidence="3">
    <location>
        <begin position="1"/>
        <end position="19"/>
    </location>
</feature>
<dbReference type="SMART" id="SM00409">
    <property type="entry name" value="IG"/>
    <property type="match status" value="1"/>
</dbReference>
<feature type="region of interest" description="Disordered" evidence="1">
    <location>
        <begin position="268"/>
        <end position="292"/>
    </location>
</feature>
<evidence type="ECO:0000256" key="1">
    <source>
        <dbReference type="SAM" id="MobiDB-lite"/>
    </source>
</evidence>
<protein>
    <recommendedName>
        <fullName evidence="4">Ig-like domain-containing protein</fullName>
    </recommendedName>
</protein>
<proteinExistence type="predicted"/>
<sequence>MKLITSLILIVPWLEHTDSRSVSKYIAVVGDTVTLNCPEKSQNSVTWHGPQNYMPYSENAQLNPALISKNIIMVGNHSKGEYNLEILNVTYANQGNYRCRVLNSRAKEYGILLIIKDIPSTVKEITAKDLPKETHMVTNFPGKAVETTKAQNENSYNNLNVSFQNKGCTDSTDNTFNFIIVCIASFVVVLVVVTFLGIVLSKYYKTKYRKQNVSEVEITNDYEEIESTNSDFIQDARIIINPRLERNIPVTGIGDSARPLDTTINERNDSKYLTPSLSDESEHTTQGHSAIDLTTEYENDTFICYSDDEDQDAYLHPYVELGPEDYLNPYQSLQLQQSNTEK</sequence>
<gene>
    <name evidence="5" type="ORF">MCOR_19370</name>
</gene>
<feature type="chain" id="PRO_5026965338" description="Ig-like domain-containing protein" evidence="3">
    <location>
        <begin position="20"/>
        <end position="342"/>
    </location>
</feature>
<dbReference type="EMBL" id="CACVKT020003420">
    <property type="protein sequence ID" value="CAC5383643.1"/>
    <property type="molecule type" value="Genomic_DNA"/>
</dbReference>
<name>A0A6J8BIY0_MYTCO</name>
<dbReference type="Pfam" id="PF00047">
    <property type="entry name" value="ig"/>
    <property type="match status" value="1"/>
</dbReference>
<dbReference type="AlphaFoldDB" id="A0A6J8BIY0"/>
<reference evidence="5 6" key="1">
    <citation type="submission" date="2020-06" db="EMBL/GenBank/DDBJ databases">
        <authorList>
            <person name="Li R."/>
            <person name="Bekaert M."/>
        </authorList>
    </citation>
    <scope>NUCLEOTIDE SEQUENCE [LARGE SCALE GENOMIC DNA]</scope>
    <source>
        <strain evidence="6">wild</strain>
    </source>
</reference>
<dbReference type="InterPro" id="IPR036179">
    <property type="entry name" value="Ig-like_dom_sf"/>
</dbReference>
<keyword evidence="2" id="KW-0472">Membrane</keyword>
<keyword evidence="2" id="KW-1133">Transmembrane helix</keyword>
<feature type="transmembrane region" description="Helical" evidence="2">
    <location>
        <begin position="178"/>
        <end position="200"/>
    </location>
</feature>
<evidence type="ECO:0000256" key="3">
    <source>
        <dbReference type="SAM" id="SignalP"/>
    </source>
</evidence>
<dbReference type="SUPFAM" id="SSF48726">
    <property type="entry name" value="Immunoglobulin"/>
    <property type="match status" value="1"/>
</dbReference>
<dbReference type="InterPro" id="IPR013151">
    <property type="entry name" value="Immunoglobulin_dom"/>
</dbReference>
<keyword evidence="3" id="KW-0732">Signal</keyword>
<organism evidence="5 6">
    <name type="scientific">Mytilus coruscus</name>
    <name type="common">Sea mussel</name>
    <dbReference type="NCBI Taxonomy" id="42192"/>
    <lineage>
        <taxon>Eukaryota</taxon>
        <taxon>Metazoa</taxon>
        <taxon>Spiralia</taxon>
        <taxon>Lophotrochozoa</taxon>
        <taxon>Mollusca</taxon>
        <taxon>Bivalvia</taxon>
        <taxon>Autobranchia</taxon>
        <taxon>Pteriomorphia</taxon>
        <taxon>Mytilida</taxon>
        <taxon>Mytiloidea</taxon>
        <taxon>Mytilidae</taxon>
        <taxon>Mytilinae</taxon>
        <taxon>Mytilus</taxon>
    </lineage>
</organism>
<evidence type="ECO:0000259" key="4">
    <source>
        <dbReference type="PROSITE" id="PS50835"/>
    </source>
</evidence>
<dbReference type="InterPro" id="IPR003599">
    <property type="entry name" value="Ig_sub"/>
</dbReference>
<dbReference type="PROSITE" id="PS50835">
    <property type="entry name" value="IG_LIKE"/>
    <property type="match status" value="1"/>
</dbReference>
<dbReference type="Proteomes" id="UP000507470">
    <property type="component" value="Unassembled WGS sequence"/>
</dbReference>